<comment type="caution">
    <text evidence="2">The sequence shown here is derived from an EMBL/GenBank/DDBJ whole genome shotgun (WGS) entry which is preliminary data.</text>
</comment>
<dbReference type="PANTHER" id="PTHR40269:SF1">
    <property type="entry name" value="OUTER MEMBRANE PROTEIN"/>
    <property type="match status" value="1"/>
</dbReference>
<name>A0A5C8PBW6_9HYPH</name>
<feature type="compositionally biased region" description="Pro residues" evidence="1">
    <location>
        <begin position="273"/>
        <end position="292"/>
    </location>
</feature>
<accession>A0A5C8PBW6</accession>
<reference evidence="2 3" key="1">
    <citation type="submission" date="2019-06" db="EMBL/GenBank/DDBJ databases">
        <title>New taxonomy in bacterial strain CC-CFT640, isolated from vineyard.</title>
        <authorList>
            <person name="Lin S.-Y."/>
            <person name="Tsai C.-F."/>
            <person name="Young C.-C."/>
        </authorList>
    </citation>
    <scope>NUCLEOTIDE SEQUENCE [LARGE SCALE GENOMIC DNA]</scope>
    <source>
        <strain evidence="2 3">CC-CFT640</strain>
    </source>
</reference>
<evidence type="ECO:0000313" key="3">
    <source>
        <dbReference type="Proteomes" id="UP000321638"/>
    </source>
</evidence>
<dbReference type="EMBL" id="VDUZ01000057">
    <property type="protein sequence ID" value="TXL70553.1"/>
    <property type="molecule type" value="Genomic_DNA"/>
</dbReference>
<feature type="compositionally biased region" description="Low complexity" evidence="1">
    <location>
        <begin position="324"/>
        <end position="335"/>
    </location>
</feature>
<dbReference type="Proteomes" id="UP000321638">
    <property type="component" value="Unassembled WGS sequence"/>
</dbReference>
<protein>
    <submittedName>
        <fullName evidence="2">DUF3300 domain-containing protein</fullName>
    </submittedName>
</protein>
<feature type="region of interest" description="Disordered" evidence="1">
    <location>
        <begin position="273"/>
        <end position="401"/>
    </location>
</feature>
<sequence length="401" mass="43426">MMVLRRGRPGSIRATVARRVAIALLTGSVVFGTDVCTSVAQAPPTQNPPPQSPESQPGRLTATELDELTAPVALYPDALLAQMLPAAAYPLDIVRAQRWIDSNKAALEKRDFSAADKQDWDVSVKSMVRFPDLVKKMNDDLEWTTDIGQAFVAQPKDLSDSIQRLRRQARQAGSLKPTPEQRVVEQGDTIVIQPAKPDTLYVPQYNPTTVYATSAVAPVVTFGAGVLLGAVIASNSHPWDWHRGYVYPPVWIPPTAFPPSYYPRPPGYNPPGYNPPGYRPGLNPPGYNPPGYGPGQPWRPDPDRYRPAAAPRTQVAHMPPAMSPRPATLPAARPASVAPKPAQRPHASQPAARQRTGAQRTVFDHAGDTGRTEAFRHRGASSRSAAGLGERGGRRPPGGNR</sequence>
<dbReference type="InterPro" id="IPR021728">
    <property type="entry name" value="DUF3300"/>
</dbReference>
<dbReference type="AlphaFoldDB" id="A0A5C8PBW6"/>
<evidence type="ECO:0000313" key="2">
    <source>
        <dbReference type="EMBL" id="TXL70553.1"/>
    </source>
</evidence>
<organism evidence="2 3">
    <name type="scientific">Vineibacter terrae</name>
    <dbReference type="NCBI Taxonomy" id="2586908"/>
    <lineage>
        <taxon>Bacteria</taxon>
        <taxon>Pseudomonadati</taxon>
        <taxon>Pseudomonadota</taxon>
        <taxon>Alphaproteobacteria</taxon>
        <taxon>Hyphomicrobiales</taxon>
        <taxon>Vineibacter</taxon>
    </lineage>
</organism>
<keyword evidence="3" id="KW-1185">Reference proteome</keyword>
<dbReference type="RefSeq" id="WP_147851466.1">
    <property type="nucleotide sequence ID" value="NZ_VDUZ01000057.1"/>
</dbReference>
<proteinExistence type="predicted"/>
<dbReference type="OrthoDB" id="197257at2"/>
<dbReference type="PANTHER" id="PTHR40269">
    <property type="entry name" value="OUTER MEMBRANE PROTEIN-RELATED"/>
    <property type="match status" value="1"/>
</dbReference>
<gene>
    <name evidence="2" type="ORF">FHP25_34015</name>
</gene>
<dbReference type="Pfam" id="PF11737">
    <property type="entry name" value="DUF3300"/>
    <property type="match status" value="1"/>
</dbReference>
<evidence type="ECO:0000256" key="1">
    <source>
        <dbReference type="SAM" id="MobiDB-lite"/>
    </source>
</evidence>
<feature type="compositionally biased region" description="Basic and acidic residues" evidence="1">
    <location>
        <begin position="362"/>
        <end position="376"/>
    </location>
</feature>